<evidence type="ECO:0000313" key="1">
    <source>
        <dbReference type="EMBL" id="GEU13528.1"/>
    </source>
</evidence>
<proteinExistence type="predicted"/>
<protein>
    <submittedName>
        <fullName evidence="1">Uncharacterized protein</fullName>
    </submittedName>
</protein>
<dbReference type="EMBL" id="BLEY01000024">
    <property type="protein sequence ID" value="GEU13528.1"/>
    <property type="molecule type" value="Genomic_DNA"/>
</dbReference>
<name>A0A640MMQ3_BACAN</name>
<reference evidence="1" key="2">
    <citation type="submission" date="2019-12" db="EMBL/GenBank/DDBJ databases">
        <authorList>
            <person name="Hoang T.H.H."/>
            <person name="Okutani A."/>
        </authorList>
    </citation>
    <scope>NUCLEOTIDE SEQUENCE</scope>
    <source>
        <strain evidence="1">QuyetLC</strain>
    </source>
</reference>
<comment type="caution">
    <text evidence="1">The sequence shown here is derived from an EMBL/GenBank/DDBJ whole genome shotgun (WGS) entry which is preliminary data.</text>
</comment>
<accession>A0A640MMQ3</accession>
<sequence>MKNHIERIYELTNLVILTPSNLIENIKLENYTEIKFYKEETNIICKMTSIEENEEIFYFYEFDRNDNLQVAKILYGSDELEIFNRSKELEQLINQHEKRETSKKRIS</sequence>
<reference evidence="1" key="1">
    <citation type="submission" date="2019-12" db="EMBL/GenBank/DDBJ databases">
        <title>Epidemiological and comparative genomic analysis of Bacillus anthracis isolated from northern Vietnam.</title>
        <authorList>
            <person name="Hoang T.T.H."/>
            <person name="Dang D.A."/>
            <person name="Pham M.H."/>
            <person name="Luong M.H."/>
            <person name="Tran N.D."/>
            <person name="Nguyen T.H."/>
            <person name="Nguyen T.T."/>
            <person name="Inoue S."/>
            <person name="Morikawa S."/>
            <person name="Okutani A."/>
        </authorList>
    </citation>
    <scope>NUCLEOTIDE SEQUENCE</scope>
    <source>
        <strain evidence="1">QuyetLC</strain>
    </source>
</reference>
<dbReference type="AlphaFoldDB" id="A0A640MMQ3"/>
<gene>
    <name evidence="1" type="ORF">QuyetLC_24770</name>
</gene>
<organism evidence="1">
    <name type="scientific">Bacillus anthracis</name>
    <name type="common">anthrax bacterium</name>
    <dbReference type="NCBI Taxonomy" id="1392"/>
    <lineage>
        <taxon>Bacteria</taxon>
        <taxon>Bacillati</taxon>
        <taxon>Bacillota</taxon>
        <taxon>Bacilli</taxon>
        <taxon>Bacillales</taxon>
        <taxon>Bacillaceae</taxon>
        <taxon>Bacillus</taxon>
        <taxon>Bacillus cereus group</taxon>
    </lineage>
</organism>